<feature type="region of interest" description="Disordered" evidence="12">
    <location>
        <begin position="1"/>
        <end position="382"/>
    </location>
</feature>
<keyword evidence="5 10" id="KW-0863">Zinc-finger</keyword>
<evidence type="ECO:0000256" key="9">
    <source>
        <dbReference type="ARBA" id="ARBA00093680"/>
    </source>
</evidence>
<proteinExistence type="predicted"/>
<dbReference type="GO" id="GO:0032259">
    <property type="term" value="P:methylation"/>
    <property type="evidence" value="ECO:0007669"/>
    <property type="project" value="UniProtKB-KW"/>
</dbReference>
<dbReference type="SUPFAM" id="SSF48452">
    <property type="entry name" value="TPR-like"/>
    <property type="match status" value="1"/>
</dbReference>
<evidence type="ECO:0000256" key="2">
    <source>
        <dbReference type="ARBA" id="ARBA00022679"/>
    </source>
</evidence>
<dbReference type="InterPro" id="IPR052097">
    <property type="entry name" value="SET-MYND_domain_protein"/>
</dbReference>
<dbReference type="InterPro" id="IPR002893">
    <property type="entry name" value="Znf_MYND"/>
</dbReference>
<dbReference type="InterPro" id="IPR044421">
    <property type="entry name" value="SMYD4_SET"/>
</dbReference>
<dbReference type="PROSITE" id="PS01360">
    <property type="entry name" value="ZF_MYND_1"/>
    <property type="match status" value="1"/>
</dbReference>
<dbReference type="SUPFAM" id="SSF82199">
    <property type="entry name" value="SET domain"/>
    <property type="match status" value="1"/>
</dbReference>
<feature type="compositionally biased region" description="Low complexity" evidence="12">
    <location>
        <begin position="244"/>
        <end position="282"/>
    </location>
</feature>
<feature type="compositionally biased region" description="Low complexity" evidence="12">
    <location>
        <begin position="193"/>
        <end position="202"/>
    </location>
</feature>
<protein>
    <recommendedName>
        <fullName evidence="8">Protein-lysine N-methyltransferase SMYD4</fullName>
    </recommendedName>
    <alternativeName>
        <fullName evidence="9">SET and MYND domain-containing protein 4</fullName>
    </alternativeName>
</protein>
<feature type="compositionally biased region" description="Polar residues" evidence="12">
    <location>
        <begin position="112"/>
        <end position="192"/>
    </location>
</feature>
<keyword evidence="4" id="KW-0479">Metal-binding</keyword>
<sequence>MSPFPFLYTPSIPPHPQPHNSSTLNLTTPPHPQPHNSSTPSILQLLHTLNLTTPPHPQPHNHSTPSTSQFLHTLNPTTTPHPQSYNSSTPSTSQLLHTLNLTTTPHPQPHNSSTPSTPQPLHTLSLTTPPHPQPRNSSTPSTSQLIHTLNLTTPPHSQSYNHSLNLTTTPHSLNLTIPPSPQPHNSSTPSTSQPLHTLNLTTTPPPQPHNSSTPSTSQPLHLLNLTTLPHPQPHNHSTPSTSQLFHTLNPTTTPHPQPHNFSTPSTSQLLHTLNLTTTPHPQSYNHSLNLTIPPHPQPHNSSTPSTSQPLHTLNLTTTPHPQPHNHSTSSTSQLFHTLNLTTTPPPQPHNSSTPSTPQPLHTLNLTTTPHPQPHNHSTPSTSQFLHTLNLTTTPCTSGITKYNMAAEYEAILRKIQEGLAAQKSDTEEEEGGGGGGAVGAGGSYGEEGGGAGIQQQQPLQLFPQEPQPQLPSSPSLKVLYDHICQRIRSTGSLEVIMKEFQELRSDLERVQYAAQLSEVKTLVDLQDNYSSKNGGDATNYEKVYDMLIPNETSANKALEVMKKCIQKTPPEDTTALAVRYMKRGWASLLLEQFNDAQCDARISLSLPQCPEDLLWNSHEILAHCSARIQDCKAAEKHFHKALENLRKSNATNEVKATATVRIMTVFKTVKAKKGKKVEEDKPNEKIALPQVTYGTHKTFISASSALDFVITKDRGRCTVAKRDIKPGDIVMVDTPFCSMMNPDFLSTNCYYCYLRCSSSLPCISCATVNYCSVKCRTTSWEQGGHKEECKVFNHLTDPGIGKLALLAFRVMTTTSWSGLQKWRGYIDNQLMMAEARQSEEETNKHEGGKENIPDAYPDANKVFREILEVEDCEKKHQVPEGVSFPWEGKYHPKDYKTVLHLATNSFQRTFGDLFKRSITAVYLAYCLKISGYFGSENVAEEDLIFAASMLLRHLQGGSCNAYEIGEMDIGSVGSHHGPMQEIGGALYTTISLTNHSCASNVVRYSVGDKCVLRAVRPIPCGTEVCDNYGFYFHSNTVNERHEVLHSQYKFTCSCRACSSLWPLYPHHPQETLIFRCPSKGCHRSCCYSTSCRNRCNVCGNKQQYTKLLQEIEQQLNVYKTALDQVKTGNIKSALPALLTHITFMDRHCVEPVKHFTDVQEAIKQCYNCQGNVHRPPQIVAPAQTEIRHATPKLKPSDPDGSYKNLHNSRRSFNIVFFSKG</sequence>
<dbReference type="Gene3D" id="1.25.40.10">
    <property type="entry name" value="Tetratricopeptide repeat domain"/>
    <property type="match status" value="1"/>
</dbReference>
<feature type="compositionally biased region" description="Low complexity" evidence="12">
    <location>
        <begin position="308"/>
        <end position="342"/>
    </location>
</feature>
<dbReference type="InterPro" id="IPR011990">
    <property type="entry name" value="TPR-like_helical_dom_sf"/>
</dbReference>
<dbReference type="GO" id="GO:0005634">
    <property type="term" value="C:nucleus"/>
    <property type="evidence" value="ECO:0007669"/>
    <property type="project" value="TreeGrafter"/>
</dbReference>
<keyword evidence="1" id="KW-0489">Methyltransferase</keyword>
<dbReference type="Pfam" id="PF00856">
    <property type="entry name" value="SET"/>
    <property type="match status" value="1"/>
</dbReference>
<keyword evidence="3" id="KW-0949">S-adenosyl-L-methionine</keyword>
<gene>
    <name evidence="15" type="ORF">Pcinc_016412</name>
</gene>
<keyword evidence="16" id="KW-1185">Reference proteome</keyword>
<evidence type="ECO:0000256" key="12">
    <source>
        <dbReference type="SAM" id="MobiDB-lite"/>
    </source>
</evidence>
<feature type="compositionally biased region" description="Polar residues" evidence="12">
    <location>
        <begin position="18"/>
        <end position="42"/>
    </location>
</feature>
<feature type="compositionally biased region" description="Low complexity" evidence="12">
    <location>
        <begin position="218"/>
        <end position="229"/>
    </location>
</feature>
<evidence type="ECO:0000256" key="10">
    <source>
        <dbReference type="PROSITE-ProRule" id="PRU00134"/>
    </source>
</evidence>
<feature type="region of interest" description="Disordered" evidence="12">
    <location>
        <begin position="421"/>
        <end position="452"/>
    </location>
</feature>
<evidence type="ECO:0000256" key="3">
    <source>
        <dbReference type="ARBA" id="ARBA00022691"/>
    </source>
</evidence>
<reference evidence="15" key="1">
    <citation type="submission" date="2023-10" db="EMBL/GenBank/DDBJ databases">
        <title>Genome assemblies of two species of porcelain crab, Petrolisthes cinctipes and Petrolisthes manimaculis (Anomura: Porcellanidae).</title>
        <authorList>
            <person name="Angst P."/>
        </authorList>
    </citation>
    <scope>NUCLEOTIDE SEQUENCE</scope>
    <source>
        <strain evidence="15">PB745_01</strain>
        <tissue evidence="15">Gill</tissue>
    </source>
</reference>
<evidence type="ECO:0000259" key="13">
    <source>
        <dbReference type="PROSITE" id="PS50280"/>
    </source>
</evidence>
<feature type="compositionally biased region" description="Low complexity" evidence="12">
    <location>
        <begin position="358"/>
        <end position="382"/>
    </location>
</feature>
<dbReference type="PROSITE" id="PS50865">
    <property type="entry name" value="ZF_MYND_2"/>
    <property type="match status" value="1"/>
</dbReference>
<dbReference type="GO" id="GO:0008270">
    <property type="term" value="F:zinc ion binding"/>
    <property type="evidence" value="ECO:0007669"/>
    <property type="project" value="UniProtKB-KW"/>
</dbReference>
<name>A0AAE1FR53_PETCI</name>
<comment type="function">
    <text evidence="7">Protein-lysine N-methyltransferase. Monomethylates PRMT5, modulating its transcriptional activity. May also act as a histone methyltransferase. Plays a critical role in cardiac development. Acts as a key epigenetic regulator of gene expression during cardiac development via its dual activities as a methyltransferase and negative regulator of HDAC1.</text>
</comment>
<feature type="domain" description="SET" evidence="13">
    <location>
        <begin position="704"/>
        <end position="1029"/>
    </location>
</feature>
<evidence type="ECO:0000313" key="15">
    <source>
        <dbReference type="EMBL" id="KAK3878968.1"/>
    </source>
</evidence>
<dbReference type="GO" id="GO:0008757">
    <property type="term" value="F:S-adenosylmethionine-dependent methyltransferase activity"/>
    <property type="evidence" value="ECO:0007669"/>
    <property type="project" value="UniProtKB-ARBA"/>
</dbReference>
<dbReference type="PANTHER" id="PTHR46165:SF6">
    <property type="entry name" value="SET AND MYND DOMAIN-CONTAINING PROTEIN 4-LIKE PROTEIN"/>
    <property type="match status" value="1"/>
</dbReference>
<feature type="domain" description="MYND-type" evidence="14">
    <location>
        <begin position="749"/>
        <end position="789"/>
    </location>
</feature>
<dbReference type="InterPro" id="IPR046341">
    <property type="entry name" value="SET_dom_sf"/>
</dbReference>
<dbReference type="SUPFAM" id="SSF144232">
    <property type="entry name" value="HIT/MYND zinc finger-like"/>
    <property type="match status" value="1"/>
</dbReference>
<dbReference type="EMBL" id="JAWQEG010001511">
    <property type="protein sequence ID" value="KAK3878968.1"/>
    <property type="molecule type" value="Genomic_DNA"/>
</dbReference>
<evidence type="ECO:0000256" key="4">
    <source>
        <dbReference type="ARBA" id="ARBA00022723"/>
    </source>
</evidence>
<keyword evidence="2" id="KW-0808">Transferase</keyword>
<evidence type="ECO:0000256" key="1">
    <source>
        <dbReference type="ARBA" id="ARBA00022603"/>
    </source>
</evidence>
<evidence type="ECO:0000256" key="7">
    <source>
        <dbReference type="ARBA" id="ARBA00093423"/>
    </source>
</evidence>
<dbReference type="InterPro" id="IPR001214">
    <property type="entry name" value="SET_dom"/>
</dbReference>
<evidence type="ECO:0000256" key="6">
    <source>
        <dbReference type="ARBA" id="ARBA00022833"/>
    </source>
</evidence>
<organism evidence="15 16">
    <name type="scientific">Petrolisthes cinctipes</name>
    <name type="common">Flat porcelain crab</name>
    <dbReference type="NCBI Taxonomy" id="88211"/>
    <lineage>
        <taxon>Eukaryota</taxon>
        <taxon>Metazoa</taxon>
        <taxon>Ecdysozoa</taxon>
        <taxon>Arthropoda</taxon>
        <taxon>Crustacea</taxon>
        <taxon>Multicrustacea</taxon>
        <taxon>Malacostraca</taxon>
        <taxon>Eumalacostraca</taxon>
        <taxon>Eucarida</taxon>
        <taxon>Decapoda</taxon>
        <taxon>Pleocyemata</taxon>
        <taxon>Anomura</taxon>
        <taxon>Galatheoidea</taxon>
        <taxon>Porcellanidae</taxon>
        <taxon>Petrolisthes</taxon>
    </lineage>
</organism>
<feature type="compositionally biased region" description="Polar residues" evidence="12">
    <location>
        <begin position="298"/>
        <end position="307"/>
    </location>
</feature>
<feature type="compositionally biased region" description="Low complexity" evidence="12">
    <location>
        <begin position="60"/>
        <end position="82"/>
    </location>
</feature>
<feature type="coiled-coil region" evidence="11">
    <location>
        <begin position="1101"/>
        <end position="1128"/>
    </location>
</feature>
<dbReference type="Gene3D" id="2.170.270.10">
    <property type="entry name" value="SET domain"/>
    <property type="match status" value="1"/>
</dbReference>
<keyword evidence="11" id="KW-0175">Coiled coil</keyword>
<dbReference type="CDD" id="cd10536">
    <property type="entry name" value="SET_SMYD4"/>
    <property type="match status" value="1"/>
</dbReference>
<comment type="caution">
    <text evidence="15">The sequence shown here is derived from an EMBL/GenBank/DDBJ whole genome shotgun (WGS) entry which is preliminary data.</text>
</comment>
<evidence type="ECO:0000313" key="16">
    <source>
        <dbReference type="Proteomes" id="UP001286313"/>
    </source>
</evidence>
<dbReference type="GO" id="GO:0008170">
    <property type="term" value="F:N-methyltransferase activity"/>
    <property type="evidence" value="ECO:0007669"/>
    <property type="project" value="UniProtKB-ARBA"/>
</dbReference>
<keyword evidence="6" id="KW-0862">Zinc</keyword>
<dbReference type="PROSITE" id="PS50280">
    <property type="entry name" value="SET"/>
    <property type="match status" value="1"/>
</dbReference>
<evidence type="ECO:0000256" key="8">
    <source>
        <dbReference type="ARBA" id="ARBA00093635"/>
    </source>
</evidence>
<dbReference type="AlphaFoldDB" id="A0AAE1FR53"/>
<evidence type="ECO:0000256" key="11">
    <source>
        <dbReference type="SAM" id="Coils"/>
    </source>
</evidence>
<dbReference type="GO" id="GO:0008276">
    <property type="term" value="F:protein methyltransferase activity"/>
    <property type="evidence" value="ECO:0007669"/>
    <property type="project" value="UniProtKB-ARBA"/>
</dbReference>
<feature type="compositionally biased region" description="Low complexity" evidence="12">
    <location>
        <begin position="43"/>
        <end position="53"/>
    </location>
</feature>
<dbReference type="PANTHER" id="PTHR46165">
    <property type="entry name" value="SET AND MYND DOMAIN-CONTAINING PROTEIN 4"/>
    <property type="match status" value="1"/>
</dbReference>
<dbReference type="Gene3D" id="6.10.140.2220">
    <property type="match status" value="1"/>
</dbReference>
<feature type="compositionally biased region" description="Gly residues" evidence="12">
    <location>
        <begin position="432"/>
        <end position="452"/>
    </location>
</feature>
<dbReference type="GO" id="GO:0005737">
    <property type="term" value="C:cytoplasm"/>
    <property type="evidence" value="ECO:0007669"/>
    <property type="project" value="TreeGrafter"/>
</dbReference>
<feature type="compositionally biased region" description="Low complexity" evidence="12">
    <location>
        <begin position="91"/>
        <end position="111"/>
    </location>
</feature>
<accession>A0AAE1FR53</accession>
<dbReference type="Proteomes" id="UP001286313">
    <property type="component" value="Unassembled WGS sequence"/>
</dbReference>
<evidence type="ECO:0000256" key="5">
    <source>
        <dbReference type="ARBA" id="ARBA00022771"/>
    </source>
</evidence>
<evidence type="ECO:0000259" key="14">
    <source>
        <dbReference type="PROSITE" id="PS50865"/>
    </source>
</evidence>
<dbReference type="GO" id="GO:0042826">
    <property type="term" value="F:histone deacetylase binding"/>
    <property type="evidence" value="ECO:0007669"/>
    <property type="project" value="TreeGrafter"/>
</dbReference>